<feature type="transmembrane region" description="Helical" evidence="1">
    <location>
        <begin position="50"/>
        <end position="83"/>
    </location>
</feature>
<dbReference type="Proteomes" id="UP000567186">
    <property type="component" value="Unassembled WGS sequence"/>
</dbReference>
<proteinExistence type="predicted"/>
<keyword evidence="1" id="KW-0472">Membrane</keyword>
<protein>
    <submittedName>
        <fullName evidence="2">Uncharacterized protein</fullName>
    </submittedName>
</protein>
<dbReference type="RefSeq" id="WP_135955890.1">
    <property type="nucleotide sequence ID" value="NZ_JABCKY010000001.1"/>
</dbReference>
<keyword evidence="1" id="KW-1133">Transmembrane helix</keyword>
<evidence type="ECO:0000313" key="3">
    <source>
        <dbReference type="Proteomes" id="UP000567186"/>
    </source>
</evidence>
<reference evidence="2 3" key="1">
    <citation type="submission" date="2020-04" db="EMBL/GenBank/DDBJ databases">
        <title>Marinobacter oceani sp. nov., isolated from marine solar saltern.</title>
        <authorList>
            <person name="Chen X.-Y."/>
        </authorList>
    </citation>
    <scope>NUCLEOTIDE SEQUENCE [LARGE SCALE GENOMIC DNA]</scope>
    <source>
        <strain evidence="2 3">W62</strain>
    </source>
</reference>
<dbReference type="OrthoDB" id="9848686at2"/>
<evidence type="ECO:0000313" key="2">
    <source>
        <dbReference type="EMBL" id="NMT63472.1"/>
    </source>
</evidence>
<accession>A0A7Y0RC27</accession>
<gene>
    <name evidence="2" type="ORF">HIU99_07645</name>
</gene>
<comment type="caution">
    <text evidence="2">The sequence shown here is derived from an EMBL/GenBank/DDBJ whole genome shotgun (WGS) entry which is preliminary data.</text>
</comment>
<organism evidence="2 3">
    <name type="scientific">Marinobacter orientalis</name>
    <dbReference type="NCBI Taxonomy" id="1928859"/>
    <lineage>
        <taxon>Bacteria</taxon>
        <taxon>Pseudomonadati</taxon>
        <taxon>Pseudomonadota</taxon>
        <taxon>Gammaproteobacteria</taxon>
        <taxon>Pseudomonadales</taxon>
        <taxon>Marinobacteraceae</taxon>
        <taxon>Marinobacter</taxon>
    </lineage>
</organism>
<dbReference type="AlphaFoldDB" id="A0A7Y0RC27"/>
<sequence>MLNETPVKERKPTAAQLEEELWEQKLYDPEVFSNLVQRKKSLRLMTGRNVLLFSCIVGVTVILGIAVHWVFALAGVMVALIFLSKKRSQLASKRMEIDRLIGEPSALFNSIAVNKIMMEACSRSAEVERYLRAVNKHGRYKITQFENDKMVKILAALDRQ</sequence>
<name>A0A7Y0RC27_9GAMM</name>
<dbReference type="EMBL" id="JABCKY010000001">
    <property type="protein sequence ID" value="NMT63472.1"/>
    <property type="molecule type" value="Genomic_DNA"/>
</dbReference>
<keyword evidence="1" id="KW-0812">Transmembrane</keyword>
<evidence type="ECO:0000256" key="1">
    <source>
        <dbReference type="SAM" id="Phobius"/>
    </source>
</evidence>
<keyword evidence="3" id="KW-1185">Reference proteome</keyword>